<proteinExistence type="predicted"/>
<evidence type="ECO:0000313" key="2">
    <source>
        <dbReference type="EMBL" id="MCP2164550.1"/>
    </source>
</evidence>
<evidence type="ECO:0000313" key="3">
    <source>
        <dbReference type="Proteomes" id="UP001206128"/>
    </source>
</evidence>
<sequence length="88" mass="9823">MAARVIRLIGTVFAAFEVLYILLVLFNANPDNPFFVLVRQLAEPLALWFPGLFQLGSQPLDVLVNYGLAAVFWLLVAGLLARVVSRRH</sequence>
<keyword evidence="1" id="KW-0812">Transmembrane</keyword>
<keyword evidence="1" id="KW-0472">Membrane</keyword>
<comment type="caution">
    <text evidence="2">The sequence shown here is derived from an EMBL/GenBank/DDBJ whole genome shotgun (WGS) entry which is preliminary data.</text>
</comment>
<dbReference type="EMBL" id="JAMTCK010000003">
    <property type="protein sequence ID" value="MCP2164550.1"/>
    <property type="molecule type" value="Genomic_DNA"/>
</dbReference>
<protein>
    <recommendedName>
        <fullName evidence="4">YggT family protein</fullName>
    </recommendedName>
</protein>
<keyword evidence="1" id="KW-1133">Transmembrane helix</keyword>
<dbReference type="AlphaFoldDB" id="A0AAE3GBV4"/>
<keyword evidence="3" id="KW-1185">Reference proteome</keyword>
<feature type="transmembrane region" description="Helical" evidence="1">
    <location>
        <begin position="63"/>
        <end position="84"/>
    </location>
</feature>
<name>A0AAE3GBV4_9PSEU</name>
<evidence type="ECO:0000256" key="1">
    <source>
        <dbReference type="SAM" id="Phobius"/>
    </source>
</evidence>
<reference evidence="2" key="1">
    <citation type="submission" date="2022-06" db="EMBL/GenBank/DDBJ databases">
        <title>Genomic Encyclopedia of Archaeal and Bacterial Type Strains, Phase II (KMG-II): from individual species to whole genera.</title>
        <authorList>
            <person name="Goeker M."/>
        </authorList>
    </citation>
    <scope>NUCLEOTIDE SEQUENCE</scope>
    <source>
        <strain evidence="2">DSM 43935</strain>
    </source>
</reference>
<accession>A0AAE3GBV4</accession>
<dbReference type="Proteomes" id="UP001206128">
    <property type="component" value="Unassembled WGS sequence"/>
</dbReference>
<gene>
    <name evidence="2" type="ORF">LX83_001390</name>
</gene>
<evidence type="ECO:0008006" key="4">
    <source>
        <dbReference type="Google" id="ProtNLM"/>
    </source>
</evidence>
<feature type="transmembrane region" description="Helical" evidence="1">
    <location>
        <begin position="5"/>
        <end position="26"/>
    </location>
</feature>
<dbReference type="RefSeq" id="WP_253768315.1">
    <property type="nucleotide sequence ID" value="NZ_JAMTCK010000003.1"/>
</dbReference>
<organism evidence="2 3">
    <name type="scientific">Goodfellowiella coeruleoviolacea</name>
    <dbReference type="NCBI Taxonomy" id="334858"/>
    <lineage>
        <taxon>Bacteria</taxon>
        <taxon>Bacillati</taxon>
        <taxon>Actinomycetota</taxon>
        <taxon>Actinomycetes</taxon>
        <taxon>Pseudonocardiales</taxon>
        <taxon>Pseudonocardiaceae</taxon>
        <taxon>Goodfellowiella</taxon>
    </lineage>
</organism>